<evidence type="ECO:0000313" key="3">
    <source>
        <dbReference type="EMBL" id="CAI2359292.1"/>
    </source>
</evidence>
<gene>
    <name evidence="3" type="ORF">ECRASSUSDP1_LOCUS580</name>
</gene>
<proteinExistence type="predicted"/>
<name>A0AAD1TZD7_EUPCR</name>
<dbReference type="EMBL" id="CAMPGE010000544">
    <property type="protein sequence ID" value="CAI2359292.1"/>
    <property type="molecule type" value="Genomic_DNA"/>
</dbReference>
<accession>A0AAD1TZD7</accession>
<dbReference type="AlphaFoldDB" id="A0AAD1TZD7"/>
<feature type="region of interest" description="Disordered" evidence="2">
    <location>
        <begin position="1"/>
        <end position="28"/>
    </location>
</feature>
<keyword evidence="4" id="KW-1185">Reference proteome</keyword>
<comment type="caution">
    <text evidence="3">The sequence shown here is derived from an EMBL/GenBank/DDBJ whole genome shotgun (WGS) entry which is preliminary data.</text>
</comment>
<organism evidence="3 4">
    <name type="scientific">Euplotes crassus</name>
    <dbReference type="NCBI Taxonomy" id="5936"/>
    <lineage>
        <taxon>Eukaryota</taxon>
        <taxon>Sar</taxon>
        <taxon>Alveolata</taxon>
        <taxon>Ciliophora</taxon>
        <taxon>Intramacronucleata</taxon>
        <taxon>Spirotrichea</taxon>
        <taxon>Hypotrichia</taxon>
        <taxon>Euplotida</taxon>
        <taxon>Euplotidae</taxon>
        <taxon>Moneuplotes</taxon>
    </lineage>
</organism>
<keyword evidence="1" id="KW-0175">Coiled coil</keyword>
<feature type="coiled-coil region" evidence="1">
    <location>
        <begin position="332"/>
        <end position="370"/>
    </location>
</feature>
<evidence type="ECO:0000256" key="2">
    <source>
        <dbReference type="SAM" id="MobiDB-lite"/>
    </source>
</evidence>
<protein>
    <submittedName>
        <fullName evidence="3">Uncharacterized protein</fullName>
    </submittedName>
</protein>
<sequence>MSRLSSHSSDDKYIKSQSNRFHNSSRRSQIKAEMVNGEILIDPLEAERFKILQTKKSKDKGFVQEFERIYGFNREPEQLESHKKLFKKSPKKANIHRKDSDKSDSVEAEFAKEYWPTNQTIDVKEKAFSKLEFMNYSKQQSQMRLKEKEVEQIRFKLRRKIKGQFLRRLQKIEEQFHNEIECLKSQNLIKENQIICNKETILKLENEVAEKEILVTQLKTFCNEIVQYFTRKQKKNDMPGFLEPKKQNEEDTLSISKGFQLHNMLVHLQETSSHLRPIPLAKKFLEIVYSSMKEDMKSFKTLGLMQDKEIQQLRINVEVEQEFSAKLKIQKELEIQQMKVDFEEKIKDLKEDYEAKIKRLEGYQSLLKKEVRVKDQVIKNYTINLSKSLNELRACKVVLNTPVIYMNLRKNCKPGQDLDFEKVIKAAEGAKDTQHLFSTMDILNSYETSKQSLRIKTAKSIATRKRIRISSHVKMRHSINLNSTQTHLKGRLDSLNLSDF</sequence>
<dbReference type="Proteomes" id="UP001295684">
    <property type="component" value="Unassembled WGS sequence"/>
</dbReference>
<reference evidence="3" key="1">
    <citation type="submission" date="2023-07" db="EMBL/GenBank/DDBJ databases">
        <authorList>
            <consortium name="AG Swart"/>
            <person name="Singh M."/>
            <person name="Singh A."/>
            <person name="Seah K."/>
            <person name="Emmerich C."/>
        </authorList>
    </citation>
    <scope>NUCLEOTIDE SEQUENCE</scope>
    <source>
        <strain evidence="3">DP1</strain>
    </source>
</reference>
<evidence type="ECO:0000256" key="1">
    <source>
        <dbReference type="SAM" id="Coils"/>
    </source>
</evidence>
<evidence type="ECO:0000313" key="4">
    <source>
        <dbReference type="Proteomes" id="UP001295684"/>
    </source>
</evidence>